<proteinExistence type="predicted"/>
<evidence type="ECO:0000313" key="2">
    <source>
        <dbReference type="Proteomes" id="UP000276349"/>
    </source>
</evidence>
<dbReference type="Proteomes" id="UP000276349">
    <property type="component" value="Unassembled WGS sequence"/>
</dbReference>
<keyword evidence="2" id="KW-1185">Reference proteome</keyword>
<dbReference type="OrthoDB" id="2452874at2"/>
<protein>
    <submittedName>
        <fullName evidence="1">Uncharacterized protein</fullName>
    </submittedName>
</protein>
<evidence type="ECO:0000313" key="1">
    <source>
        <dbReference type="EMBL" id="RTQ86384.1"/>
    </source>
</evidence>
<sequence>MGNIYSAQNIAAYFIYELNEQRVFINSEALQHLLAKVEMDWKSRFGHSAFSENVSSLTTSKYAVKEVYEAYKECGECHLQIPAKEWHLEYGKFQLVHRPYGVPAFTADEQMLINNIIAKYREVILKKVS</sequence>
<dbReference type="EMBL" id="RXNR01000120">
    <property type="protein sequence ID" value="RTQ86384.1"/>
    <property type="molecule type" value="Genomic_DNA"/>
</dbReference>
<comment type="caution">
    <text evidence="1">The sequence shown here is derived from an EMBL/GenBank/DDBJ whole genome shotgun (WGS) entry which is preliminary data.</text>
</comment>
<reference evidence="1 2" key="1">
    <citation type="submission" date="2018-12" db="EMBL/GenBank/DDBJ databases">
        <authorList>
            <person name="Yu L."/>
        </authorList>
    </citation>
    <scope>NUCLEOTIDE SEQUENCE [LARGE SCALE GENOMIC DNA]</scope>
    <source>
        <strain evidence="1 2">S5H2222</strain>
    </source>
</reference>
<dbReference type="AlphaFoldDB" id="A0A431UC82"/>
<name>A0A431UC82_9BACI</name>
<accession>A0A431UC82</accession>
<dbReference type="RefSeq" id="WP_126296350.1">
    <property type="nucleotide sequence ID" value="NZ_CP155468.1"/>
</dbReference>
<gene>
    <name evidence="1" type="ORF">EKG35_20165</name>
</gene>
<organism evidence="1 2">
    <name type="scientific">Lysinibacillus telephonicus</name>
    <dbReference type="NCBI Taxonomy" id="1714840"/>
    <lineage>
        <taxon>Bacteria</taxon>
        <taxon>Bacillati</taxon>
        <taxon>Bacillota</taxon>
        <taxon>Bacilli</taxon>
        <taxon>Bacillales</taxon>
        <taxon>Bacillaceae</taxon>
        <taxon>Lysinibacillus</taxon>
    </lineage>
</organism>